<dbReference type="NCBIfam" id="NF041539">
    <property type="entry name" value="choice_anch_R"/>
    <property type="match status" value="1"/>
</dbReference>
<protein>
    <recommendedName>
        <fullName evidence="3">Calx-beta domain-containing protein</fullName>
    </recommendedName>
</protein>
<comment type="caution">
    <text evidence="1">The sequence shown here is derived from an EMBL/GenBank/DDBJ whole genome shotgun (WGS) entry which is preliminary data.</text>
</comment>
<dbReference type="Gene3D" id="2.60.40.2030">
    <property type="match status" value="2"/>
</dbReference>
<accession>A0A6N3X471</accession>
<dbReference type="EMBL" id="JXUO01000304">
    <property type="protein sequence ID" value="KKZ10840.1"/>
    <property type="molecule type" value="Genomic_DNA"/>
</dbReference>
<feature type="non-terminal residue" evidence="1">
    <location>
        <position position="572"/>
    </location>
</feature>
<sequence>MPLLFGLATEAAQARVLISNIGQIGGNNSGDTSRTTLNLAVGQAFTTGSNKLGYTLTSVSVRFERIELDDIFTKNNPHITVTIRNESGGKPGTTVGTLILPSTSPATFDNDNAATDPTFTFTAPGKGIKLEPSSTYFVVIASSGSRIGNVRFRMVRSEAENAGGAAGFSIADKSTFSTWYNTPPSWGPTTNSLQIRVNGELNRITDLIQMRDDKTRVAEFGNHKRSERGRNEGGVRILVELGRGLSPKGYARTINYTVSGAASRGDGKDYTIDGCTSSTCRVTLPANRASTLITIYVNDDDLVEPDETITFTLKDGSGYTVNRNRIVPDNPESTTYDKTTVTIIDDDTRGLVFRGRATYMDEGGSETKTVRLRSQPTAAVTVNIASNNQDVTVSPTSLTFNPSGSNLWSAAQTVTVSAAQDDDAVDDTATLTYTTSGGDYGGANALSIEREITVDDDETSTTTGPQLPRISLTGGAAVTEGGAASFTVNADPAPTARLTVNVEVIDGPDGLTGQDFVAASQEGVRTVTLNAGATSTTFTVATVNDNVDEDDGFVQVLVNEGTGYIVRDGGLV</sequence>
<evidence type="ECO:0000313" key="2">
    <source>
        <dbReference type="Proteomes" id="UP000035054"/>
    </source>
</evidence>
<dbReference type="Proteomes" id="UP000035054">
    <property type="component" value="Unassembled WGS sequence"/>
</dbReference>
<evidence type="ECO:0008006" key="3">
    <source>
        <dbReference type="Google" id="ProtNLM"/>
    </source>
</evidence>
<organism evidence="1 2">
    <name type="scientific">Candidatus Synechococcus spongiarum 142</name>
    <dbReference type="NCBI Taxonomy" id="1608213"/>
    <lineage>
        <taxon>Bacteria</taxon>
        <taxon>Bacillati</taxon>
        <taxon>Cyanobacteriota</taxon>
        <taxon>Cyanophyceae</taxon>
        <taxon>Synechococcales</taxon>
        <taxon>Synechococcaceae</taxon>
        <taxon>Synechococcus</taxon>
    </lineage>
</organism>
<reference evidence="1 2" key="1">
    <citation type="submission" date="2015-01" db="EMBL/GenBank/DDBJ databases">
        <title>Lifestyle Evolution in Cyanobacterial Symbionts of Sponges.</title>
        <authorList>
            <person name="Burgsdorf I."/>
            <person name="Slaby B.M."/>
            <person name="Handley K.M."/>
            <person name="Haber M."/>
            <person name="Blom J."/>
            <person name="Marshall C.W."/>
            <person name="Gilbert J.A."/>
            <person name="Hentschel U."/>
            <person name="Steindler L."/>
        </authorList>
    </citation>
    <scope>NUCLEOTIDE SEQUENCE [LARGE SCALE GENOMIC DNA]</scope>
    <source>
        <strain evidence="1">142</strain>
    </source>
</reference>
<dbReference type="InterPro" id="IPR038081">
    <property type="entry name" value="CalX-like_sf"/>
</dbReference>
<gene>
    <name evidence="1" type="ORF">TH68_09700</name>
</gene>
<name>A0A6N3X471_9SYNE</name>
<proteinExistence type="predicted"/>
<dbReference type="AlphaFoldDB" id="A0A6N3X471"/>
<evidence type="ECO:0000313" key="1">
    <source>
        <dbReference type="EMBL" id="KKZ10840.1"/>
    </source>
</evidence>
<dbReference type="SUPFAM" id="SSF141072">
    <property type="entry name" value="CalX-like"/>
    <property type="match status" value="2"/>
</dbReference>